<proteinExistence type="predicted"/>
<evidence type="ECO:0000256" key="1">
    <source>
        <dbReference type="SAM" id="SignalP"/>
    </source>
</evidence>
<comment type="caution">
    <text evidence="2">The sequence shown here is derived from an EMBL/GenBank/DDBJ whole genome shotgun (WGS) entry which is preliminary data.</text>
</comment>
<feature type="signal peptide" evidence="1">
    <location>
        <begin position="1"/>
        <end position="20"/>
    </location>
</feature>
<keyword evidence="3" id="KW-1185">Reference proteome</keyword>
<organism evidence="2 3">
    <name type="scientific">Roseateles paludis</name>
    <dbReference type="NCBI Taxonomy" id="3145238"/>
    <lineage>
        <taxon>Bacteria</taxon>
        <taxon>Pseudomonadati</taxon>
        <taxon>Pseudomonadota</taxon>
        <taxon>Betaproteobacteria</taxon>
        <taxon>Burkholderiales</taxon>
        <taxon>Sphaerotilaceae</taxon>
        <taxon>Roseateles</taxon>
    </lineage>
</organism>
<dbReference type="Proteomes" id="UP001495147">
    <property type="component" value="Unassembled WGS sequence"/>
</dbReference>
<evidence type="ECO:0000313" key="3">
    <source>
        <dbReference type="Proteomes" id="UP001495147"/>
    </source>
</evidence>
<sequence>MDYRALFLVPLAALVLSVSAAAPRMPDDWHVETIVHRMQGPGVGPKHEVGIDPASDASGVPTLHLRLTRTDQVPAVPVDVGDVWQQASGYGGQRVRFSAEVRAAGASRWAGLYMTAKSANMVIRAAQGAPGVEQHLPPGAAVTPGNDWQPVSVVMDVPKQAPSVWMGMALVGQGEVWMRKLSFDVVGPEVPVTTTPIGIDWEGARKNMEQTQQMMAKFPPQALANAQLD</sequence>
<gene>
    <name evidence="2" type="ORF">ABDJ85_19575</name>
</gene>
<dbReference type="Gene3D" id="2.60.120.260">
    <property type="entry name" value="Galactose-binding domain-like"/>
    <property type="match status" value="1"/>
</dbReference>
<name>A0ABV0G7L5_9BURK</name>
<evidence type="ECO:0000313" key="2">
    <source>
        <dbReference type="EMBL" id="MEO3693680.1"/>
    </source>
</evidence>
<reference evidence="2 3" key="1">
    <citation type="submission" date="2024-05" db="EMBL/GenBank/DDBJ databases">
        <title>Roseateles sp. DJS-2-20 16S ribosomal RNA gene Genome sequencing and assembly.</title>
        <authorList>
            <person name="Woo H."/>
        </authorList>
    </citation>
    <scope>NUCLEOTIDE SEQUENCE [LARGE SCALE GENOMIC DNA]</scope>
    <source>
        <strain evidence="2 3">DJS-2-20</strain>
    </source>
</reference>
<keyword evidence="1" id="KW-0732">Signal</keyword>
<dbReference type="RefSeq" id="WP_347706490.1">
    <property type="nucleotide sequence ID" value="NZ_JBDPZD010000009.1"/>
</dbReference>
<feature type="chain" id="PRO_5045806679" evidence="1">
    <location>
        <begin position="21"/>
        <end position="229"/>
    </location>
</feature>
<accession>A0ABV0G7L5</accession>
<protein>
    <submittedName>
        <fullName evidence="2">Uncharacterized protein</fullName>
    </submittedName>
</protein>
<dbReference type="EMBL" id="JBDPZD010000009">
    <property type="protein sequence ID" value="MEO3693680.1"/>
    <property type="molecule type" value="Genomic_DNA"/>
</dbReference>